<dbReference type="KEGG" id="pfy:PFICI_11125"/>
<organism evidence="1 2">
    <name type="scientific">Pestalotiopsis fici (strain W106-1 / CGMCC3.15140)</name>
    <dbReference type="NCBI Taxonomy" id="1229662"/>
    <lineage>
        <taxon>Eukaryota</taxon>
        <taxon>Fungi</taxon>
        <taxon>Dikarya</taxon>
        <taxon>Ascomycota</taxon>
        <taxon>Pezizomycotina</taxon>
        <taxon>Sordariomycetes</taxon>
        <taxon>Xylariomycetidae</taxon>
        <taxon>Amphisphaeriales</taxon>
        <taxon>Sporocadaceae</taxon>
        <taxon>Pestalotiopsis</taxon>
    </lineage>
</organism>
<dbReference type="eggNOG" id="ENOG502S1AX">
    <property type="taxonomic scope" value="Eukaryota"/>
</dbReference>
<keyword evidence="2" id="KW-1185">Reference proteome</keyword>
<protein>
    <submittedName>
        <fullName evidence="1">Uncharacterized protein</fullName>
    </submittedName>
</protein>
<sequence length="433" mass="50020">MGGTAFSHIDPLNLFTPRMPPNVYHRVRDDCHAALRQRFLAVATPIQAPGKKNFGDVDIFVAWDTEQSSKVDFDKFVDSIRDLLGATYSRYEGLVNCDAQFAVAWPDDPYGLAYSDSEENPRFCQIDVHICNSIEAFHWNMWYYAHGDLMPMIRNIMRPYDLVINARGLFLRIPEIRDGAKKVFVTDEPSQALGILGYDPMAPVYQESFQNVDELFVYTTKCRLFKGFYGTDLTDEDGRSMSEREVFKTWIRDFVPTCIDGYPKEEISKDAIRNEIFQKFPATKAEYDASLLRNKKRKQRDFISRTIESSLDMVKGVTSAWRKAASAALKEIILFSDYSLGFRPLEDLKLSNGLYKEDEVKMFIEQALEVVGEVAWERQCCNDHMGDISQAQQRTRIEEEDLAWSEGEDEIFMPKYREGYYQNHASDCDLNYI</sequence>
<dbReference type="RefSeq" id="XP_007837897.1">
    <property type="nucleotide sequence ID" value="XM_007839706.1"/>
</dbReference>
<dbReference type="HOGENOM" id="CLU_032494_1_0_1"/>
<evidence type="ECO:0000313" key="2">
    <source>
        <dbReference type="Proteomes" id="UP000030651"/>
    </source>
</evidence>
<dbReference type="Proteomes" id="UP000030651">
    <property type="component" value="Unassembled WGS sequence"/>
</dbReference>
<dbReference type="OrthoDB" id="4708870at2759"/>
<dbReference type="AlphaFoldDB" id="W3WWL2"/>
<proteinExistence type="predicted"/>
<dbReference type="EMBL" id="KI912116">
    <property type="protein sequence ID" value="ETS77251.1"/>
    <property type="molecule type" value="Genomic_DNA"/>
</dbReference>
<accession>W3WWL2</accession>
<name>W3WWL2_PESFW</name>
<evidence type="ECO:0000313" key="1">
    <source>
        <dbReference type="EMBL" id="ETS77251.1"/>
    </source>
</evidence>
<dbReference type="InParanoid" id="W3WWL2"/>
<dbReference type="GeneID" id="19276138"/>
<reference evidence="2" key="1">
    <citation type="journal article" date="2015" name="BMC Genomics">
        <title>Genomic and transcriptomic analysis of the endophytic fungus Pestalotiopsis fici reveals its lifestyle and high potential for synthesis of natural products.</title>
        <authorList>
            <person name="Wang X."/>
            <person name="Zhang X."/>
            <person name="Liu L."/>
            <person name="Xiang M."/>
            <person name="Wang W."/>
            <person name="Sun X."/>
            <person name="Che Y."/>
            <person name="Guo L."/>
            <person name="Liu G."/>
            <person name="Guo L."/>
            <person name="Wang C."/>
            <person name="Yin W.B."/>
            <person name="Stadler M."/>
            <person name="Zhang X."/>
            <person name="Liu X."/>
        </authorList>
    </citation>
    <scope>NUCLEOTIDE SEQUENCE [LARGE SCALE GENOMIC DNA]</scope>
    <source>
        <strain evidence="2">W106-1 / CGMCC3.15140</strain>
    </source>
</reference>
<gene>
    <name evidence="1" type="ORF">PFICI_11125</name>
</gene>